<protein>
    <submittedName>
        <fullName evidence="10">Neuron-specific protein family member 1</fullName>
    </submittedName>
</protein>
<keyword evidence="11" id="KW-1185">Reference proteome</keyword>
<proteinExistence type="inferred from homology"/>
<dbReference type="GO" id="GO:0005768">
    <property type="term" value="C:endosome"/>
    <property type="evidence" value="ECO:0007669"/>
    <property type="project" value="TreeGrafter"/>
</dbReference>
<evidence type="ECO:0000313" key="11">
    <source>
        <dbReference type="Proteomes" id="UP000031443"/>
    </source>
</evidence>
<feature type="transmembrane region" description="Helical" evidence="8">
    <location>
        <begin position="167"/>
        <end position="187"/>
    </location>
</feature>
<dbReference type="InterPro" id="IPR048465">
    <property type="entry name" value="Maestro-like_HEAT"/>
</dbReference>
<evidence type="ECO:0000256" key="4">
    <source>
        <dbReference type="ARBA" id="ARBA00022692"/>
    </source>
</evidence>
<dbReference type="AlphaFoldDB" id="M7BQE4"/>
<name>M7BQE4_CHEMY</name>
<keyword evidence="4 8" id="KW-0812">Transmembrane</keyword>
<dbReference type="InterPro" id="IPR009431">
    <property type="entry name" value="NSG"/>
</dbReference>
<dbReference type="GO" id="GO:0030659">
    <property type="term" value="C:cytoplasmic vesicle membrane"/>
    <property type="evidence" value="ECO:0007669"/>
    <property type="project" value="UniProtKB-SubCell"/>
</dbReference>
<dbReference type="PANTHER" id="PTHR28546:SF1">
    <property type="entry name" value="NEURON-SPECIFIC VESICULAR PROTEIN CALCYON"/>
    <property type="match status" value="1"/>
</dbReference>
<dbReference type="Pfam" id="PF06387">
    <property type="entry name" value="Calcyon"/>
    <property type="match status" value="1"/>
</dbReference>
<evidence type="ECO:0000256" key="6">
    <source>
        <dbReference type="ARBA" id="ARBA00023136"/>
    </source>
</evidence>
<keyword evidence="7" id="KW-0968">Cytoplasmic vesicle</keyword>
<evidence type="ECO:0000256" key="3">
    <source>
        <dbReference type="ARBA" id="ARBA00007767"/>
    </source>
</evidence>
<dbReference type="eggNOG" id="ENOG502QW2S">
    <property type="taxonomic scope" value="Eukaryota"/>
</dbReference>
<sequence>MHLGAAGFWQQLLGAAQSQGCAVLPTGLLTAQSAVPAGAARIPFRLGVPVENRTPGNPKAAKGAVSRGRAGQLLKQCYLTMVKLGSNLCEKLDKEQGAGSSDDSFDNIPLITPLDVNQLQQPFPDKVIVKTRTEYQLQQKKKRKLHVPGIKKLNINLYDEVSEKVKLTGLILITVAFLACLLMLVMYKALWYDQLSCPEGFVFKHKHCTPAALEMYYSEQEVGPQGSLYTAINHLNQGKKTIPELPSPWLPVINALKEGTPRDSEEEEWGDVATEETVLKNIQEQLQGREKELIEELPDNSPPSTILANSLIAVGNLSTMTPALEPELETHLLQAALHAVFTLGTEKDTTQVQDLHRVLPDLLDSMLGNLLAESPDTDSLHYILEHINYWIVSRVSQKRARAIRSSTALLRFTITLPEFDNSAEFPRMGHHVAQLALFISDPDKDISQQAREGVYRLYQLLLHQRGLTIHEAEDLWCWDWHQDSRLLGYRNTARVGEQEDISAKVMSQLHIIRHLRQVPEALQGLCL</sequence>
<feature type="domain" description="Maestro-like HEAT-repeats" evidence="9">
    <location>
        <begin position="398"/>
        <end position="475"/>
    </location>
</feature>
<dbReference type="EMBL" id="KB520917">
    <property type="protein sequence ID" value="EMP37930.1"/>
    <property type="molecule type" value="Genomic_DNA"/>
</dbReference>
<evidence type="ECO:0000256" key="2">
    <source>
        <dbReference type="ARBA" id="ARBA00004167"/>
    </source>
</evidence>
<evidence type="ECO:0000256" key="8">
    <source>
        <dbReference type="SAM" id="Phobius"/>
    </source>
</evidence>
<keyword evidence="6 8" id="KW-0472">Membrane</keyword>
<evidence type="ECO:0000256" key="7">
    <source>
        <dbReference type="ARBA" id="ARBA00023329"/>
    </source>
</evidence>
<gene>
    <name evidence="10" type="ORF">UY3_04860</name>
</gene>
<dbReference type="GO" id="GO:0016197">
    <property type="term" value="P:endosomal transport"/>
    <property type="evidence" value="ECO:0007669"/>
    <property type="project" value="TreeGrafter"/>
</dbReference>
<evidence type="ECO:0000259" key="9">
    <source>
        <dbReference type="Pfam" id="PF21047"/>
    </source>
</evidence>
<evidence type="ECO:0000256" key="5">
    <source>
        <dbReference type="ARBA" id="ARBA00022989"/>
    </source>
</evidence>
<dbReference type="GO" id="GO:0032051">
    <property type="term" value="F:clathrin light chain binding"/>
    <property type="evidence" value="ECO:0007669"/>
    <property type="project" value="InterPro"/>
</dbReference>
<evidence type="ECO:0000256" key="1">
    <source>
        <dbReference type="ARBA" id="ARBA00004156"/>
    </source>
</evidence>
<dbReference type="Pfam" id="PF21047">
    <property type="entry name" value="HEAT_Maestro"/>
    <property type="match status" value="1"/>
</dbReference>
<organism evidence="10 11">
    <name type="scientific">Chelonia mydas</name>
    <name type="common">Green sea-turtle</name>
    <name type="synonym">Chelonia agassizi</name>
    <dbReference type="NCBI Taxonomy" id="8469"/>
    <lineage>
        <taxon>Eukaryota</taxon>
        <taxon>Metazoa</taxon>
        <taxon>Chordata</taxon>
        <taxon>Craniata</taxon>
        <taxon>Vertebrata</taxon>
        <taxon>Euteleostomi</taxon>
        <taxon>Archelosauria</taxon>
        <taxon>Testudinata</taxon>
        <taxon>Testudines</taxon>
        <taxon>Cryptodira</taxon>
        <taxon>Durocryptodira</taxon>
        <taxon>Americhelydia</taxon>
        <taxon>Chelonioidea</taxon>
        <taxon>Cheloniidae</taxon>
        <taxon>Chelonia</taxon>
    </lineage>
</organism>
<accession>M7BQE4</accession>
<comment type="similarity">
    <text evidence="3">Belongs to the NSG family.</text>
</comment>
<dbReference type="Proteomes" id="UP000031443">
    <property type="component" value="Unassembled WGS sequence"/>
</dbReference>
<keyword evidence="5 8" id="KW-1133">Transmembrane helix</keyword>
<comment type="subcellular location">
    <subcellularLocation>
        <location evidence="1">Cytoplasmic vesicle membrane</location>
    </subcellularLocation>
    <subcellularLocation>
        <location evidence="2">Membrane</location>
        <topology evidence="2">Single-pass membrane protein</topology>
    </subcellularLocation>
</comment>
<evidence type="ECO:0000313" key="10">
    <source>
        <dbReference type="EMBL" id="EMP37930.1"/>
    </source>
</evidence>
<reference evidence="11" key="1">
    <citation type="journal article" date="2013" name="Nat. Genet.">
        <title>The draft genomes of soft-shell turtle and green sea turtle yield insights into the development and evolution of the turtle-specific body plan.</title>
        <authorList>
            <person name="Wang Z."/>
            <person name="Pascual-Anaya J."/>
            <person name="Zadissa A."/>
            <person name="Li W."/>
            <person name="Niimura Y."/>
            <person name="Huang Z."/>
            <person name="Li C."/>
            <person name="White S."/>
            <person name="Xiong Z."/>
            <person name="Fang D."/>
            <person name="Wang B."/>
            <person name="Ming Y."/>
            <person name="Chen Y."/>
            <person name="Zheng Y."/>
            <person name="Kuraku S."/>
            <person name="Pignatelli M."/>
            <person name="Herrero J."/>
            <person name="Beal K."/>
            <person name="Nozawa M."/>
            <person name="Li Q."/>
            <person name="Wang J."/>
            <person name="Zhang H."/>
            <person name="Yu L."/>
            <person name="Shigenobu S."/>
            <person name="Wang J."/>
            <person name="Liu J."/>
            <person name="Flicek P."/>
            <person name="Searle S."/>
            <person name="Wang J."/>
            <person name="Kuratani S."/>
            <person name="Yin Y."/>
            <person name="Aken B."/>
            <person name="Zhang G."/>
            <person name="Irie N."/>
        </authorList>
    </citation>
    <scope>NUCLEOTIDE SEQUENCE [LARGE SCALE GENOMIC DNA]</scope>
</reference>
<dbReference type="GO" id="GO:0048268">
    <property type="term" value="P:clathrin coat assembly"/>
    <property type="evidence" value="ECO:0007669"/>
    <property type="project" value="InterPro"/>
</dbReference>
<dbReference type="PANTHER" id="PTHR28546">
    <property type="entry name" value="NEURONAL VESICLE TRAFFICKING-ASSOCIATED PROTEIN 2-RELATED"/>
    <property type="match status" value="1"/>
</dbReference>